<evidence type="ECO:0000256" key="1">
    <source>
        <dbReference type="ARBA" id="ARBA00004743"/>
    </source>
</evidence>
<dbReference type="GO" id="GO:0003852">
    <property type="term" value="F:2-isopropylmalate synthase activity"/>
    <property type="evidence" value="ECO:0007669"/>
    <property type="project" value="InterPro"/>
</dbReference>
<keyword evidence="6" id="KW-0100">Branched-chain amino acid biosynthesis</keyword>
<dbReference type="PANTHER" id="PTHR43538">
    <property type="entry name" value="ALPHA-IPM SYNTHASE/HOMOCITRATE SYNTHASE"/>
    <property type="match status" value="1"/>
</dbReference>
<dbReference type="PANTHER" id="PTHR43538:SF1">
    <property type="entry name" value="(R)-CITRAMALATE SYNTHASE"/>
    <property type="match status" value="1"/>
</dbReference>
<evidence type="ECO:0000256" key="4">
    <source>
        <dbReference type="ARBA" id="ARBA00022624"/>
    </source>
</evidence>
<keyword evidence="5 9" id="KW-0808">Transferase</keyword>
<dbReference type="InterPro" id="IPR036230">
    <property type="entry name" value="LeuA_allosteric_dom_sf"/>
</dbReference>
<comment type="catalytic activity">
    <reaction evidence="7">
        <text>pyruvate + acetyl-CoA + H2O = (3R)-citramalate + CoA + H(+)</text>
        <dbReference type="Rhea" id="RHEA:19045"/>
        <dbReference type="ChEBI" id="CHEBI:15361"/>
        <dbReference type="ChEBI" id="CHEBI:15377"/>
        <dbReference type="ChEBI" id="CHEBI:15378"/>
        <dbReference type="ChEBI" id="CHEBI:30934"/>
        <dbReference type="ChEBI" id="CHEBI:57287"/>
        <dbReference type="ChEBI" id="CHEBI:57288"/>
        <dbReference type="EC" id="2.3.3.21"/>
    </reaction>
</comment>
<reference evidence="11 12" key="1">
    <citation type="submission" date="2017-09" db="EMBL/GenBank/DDBJ databases">
        <title>Depth-based differentiation of microbial function through sediment-hosted aquifers and enrichment of novel symbionts in the deep terrestrial subsurface.</title>
        <authorList>
            <person name="Probst A.J."/>
            <person name="Ladd B."/>
            <person name="Jarett J.K."/>
            <person name="Geller-Mcgrath D.E."/>
            <person name="Sieber C.M."/>
            <person name="Emerson J.B."/>
            <person name="Anantharaman K."/>
            <person name="Thomas B.C."/>
            <person name="Malmstrom R."/>
            <person name="Stieglmeier M."/>
            <person name="Klingl A."/>
            <person name="Woyke T."/>
            <person name="Ryan C.M."/>
            <person name="Banfield J.F."/>
        </authorList>
    </citation>
    <scope>NUCLEOTIDE SEQUENCE [LARGE SCALE GENOMIC DNA]</scope>
    <source>
        <strain evidence="11">CG07_land_8_20_14_0_80_42_15</strain>
    </source>
</reference>
<dbReference type="GO" id="GO:0009098">
    <property type="term" value="P:L-leucine biosynthetic process"/>
    <property type="evidence" value="ECO:0007669"/>
    <property type="project" value="InterPro"/>
</dbReference>
<comment type="pathway">
    <text evidence="1">Amino-acid biosynthesis; L-isoleucine biosynthesis; 2-oxobutanoate from pyruvate: step 1/3.</text>
</comment>
<dbReference type="GO" id="GO:0043714">
    <property type="term" value="F:(R)-citramalate synthase activity"/>
    <property type="evidence" value="ECO:0007669"/>
    <property type="project" value="UniProtKB-UniRule"/>
</dbReference>
<dbReference type="UniPathway" id="UPA00047">
    <property type="reaction ID" value="UER00066"/>
</dbReference>
<comment type="caution">
    <text evidence="11">The sequence shown here is derived from an EMBL/GenBank/DDBJ whole genome shotgun (WGS) entry which is preliminary data.</text>
</comment>
<dbReference type="Gene3D" id="3.20.20.70">
    <property type="entry name" value="Aldolase class I"/>
    <property type="match status" value="1"/>
</dbReference>
<dbReference type="GO" id="GO:0009097">
    <property type="term" value="P:isoleucine biosynthetic process"/>
    <property type="evidence" value="ECO:0007669"/>
    <property type="project" value="UniProtKB-UniRule"/>
</dbReference>
<dbReference type="EMBL" id="PEWV01000009">
    <property type="protein sequence ID" value="PIU42340.1"/>
    <property type="molecule type" value="Genomic_DNA"/>
</dbReference>
<dbReference type="Pfam" id="PF00682">
    <property type="entry name" value="HMGL-like"/>
    <property type="match status" value="1"/>
</dbReference>
<dbReference type="NCBIfam" id="TIGR00977">
    <property type="entry name" value="citramal_synth"/>
    <property type="match status" value="1"/>
</dbReference>
<evidence type="ECO:0000256" key="6">
    <source>
        <dbReference type="ARBA" id="ARBA00023304"/>
    </source>
</evidence>
<dbReference type="EC" id="2.3.3.21" evidence="8"/>
<dbReference type="SUPFAM" id="SSF51569">
    <property type="entry name" value="Aldolase"/>
    <property type="match status" value="1"/>
</dbReference>
<evidence type="ECO:0000259" key="10">
    <source>
        <dbReference type="PROSITE" id="PS50991"/>
    </source>
</evidence>
<organism evidence="11 12">
    <name type="scientific">Candidatus Aquitaenariimonas noxiae</name>
    <dbReference type="NCBI Taxonomy" id="1974741"/>
    <lineage>
        <taxon>Bacteria</taxon>
        <taxon>Pseudomonadati</taxon>
        <taxon>Candidatus Omnitrophota</taxon>
        <taxon>Candidatus Aquitaenariimonas</taxon>
    </lineage>
</organism>
<proteinExistence type="inferred from homology"/>
<protein>
    <recommendedName>
        <fullName evidence="8">Citramalate synthase</fullName>
        <ecNumber evidence="8">2.3.3.21</ecNumber>
    </recommendedName>
</protein>
<dbReference type="SMART" id="SM00917">
    <property type="entry name" value="LeuA_dimer"/>
    <property type="match status" value="1"/>
</dbReference>
<sequence length="522" mass="58156">MHKIKLYDTTLRDGAQTRGVSLTVMDKFRIAKKLDQFGIHYIEGGWPFSNPRDIEFFKMIKKEKLKHSLIASFGSTRKVGTKASGDPNLQALINSQTPVVTIFGKTWDMHVTEVLRTSLEENLKMIEDSVRYLKSKGREVIYDAEHFFDGYINNPGYAMKTLYAAIEVGCDAVVLCDTNGGTVTLDVAKIVEEVLPKVKVSLGAHMHNDNGMAVANSIVAIQAGCDHIQGTINGLGERCGNADLISIVANLKLKLKVDCISDKSLKELTELSNFIADTCNMRQMDNQPFVGGSAFAHKGGVHINAVMKSPITYEHVMPGKVGNRRHLLISDLAGKSGIIQRAEELDIKLDKKDPKTKEIYALVQKLEHEGYHFEAAEASFELLMKRVMGKLKKFFDLEEFRVIVENREGKLISEATIKISVGNVKEHTAALGDGPVNALDNALRKALKGFYPRLSEMHLTDFKVRVLDEKSATAASVRVLIQSQDEDTSWWTIGVSENIIEASWLALVDSIEYKLMKDLKRK</sequence>
<dbReference type="Proteomes" id="UP000230052">
    <property type="component" value="Unassembled WGS sequence"/>
</dbReference>
<dbReference type="Pfam" id="PF08502">
    <property type="entry name" value="LeuA_dimer"/>
    <property type="match status" value="1"/>
</dbReference>
<evidence type="ECO:0000313" key="11">
    <source>
        <dbReference type="EMBL" id="PIU42340.1"/>
    </source>
</evidence>
<dbReference type="Gene3D" id="3.30.160.270">
    <property type="match status" value="1"/>
</dbReference>
<dbReference type="PROSITE" id="PS00816">
    <property type="entry name" value="AIPM_HOMOCIT_SYNTH_2"/>
    <property type="match status" value="1"/>
</dbReference>
<dbReference type="Pfam" id="PF22617">
    <property type="entry name" value="HCS_D2"/>
    <property type="match status" value="1"/>
</dbReference>
<comment type="similarity">
    <text evidence="2 9">Belongs to the alpha-IPM synthase/homocitrate synthase family.</text>
</comment>
<dbReference type="InterPro" id="IPR013709">
    <property type="entry name" value="2-isopropylmalate_synth_dimer"/>
</dbReference>
<name>A0A2J0L0Z8_9BACT</name>
<dbReference type="InterPro" id="IPR000891">
    <property type="entry name" value="PYR_CT"/>
</dbReference>
<keyword evidence="3" id="KW-0028">Amino-acid biosynthesis</keyword>
<evidence type="ECO:0000256" key="8">
    <source>
        <dbReference type="NCBIfam" id="TIGR00977"/>
    </source>
</evidence>
<dbReference type="InterPro" id="IPR054691">
    <property type="entry name" value="LeuA/HCS_post-cat"/>
</dbReference>
<dbReference type="InterPro" id="IPR002034">
    <property type="entry name" value="AIPM/Hcit_synth_CS"/>
</dbReference>
<keyword evidence="4" id="KW-0412">Isoleucine biosynthesis</keyword>
<feature type="domain" description="Pyruvate carboxyltransferase" evidence="10">
    <location>
        <begin position="4"/>
        <end position="266"/>
    </location>
</feature>
<dbReference type="Gene3D" id="1.10.238.260">
    <property type="match status" value="1"/>
</dbReference>
<evidence type="ECO:0000313" key="12">
    <source>
        <dbReference type="Proteomes" id="UP000230052"/>
    </source>
</evidence>
<dbReference type="SUPFAM" id="SSF110921">
    <property type="entry name" value="2-isopropylmalate synthase LeuA, allosteric (dimerisation) domain"/>
    <property type="match status" value="1"/>
</dbReference>
<dbReference type="PROSITE" id="PS50991">
    <property type="entry name" value="PYR_CT"/>
    <property type="match status" value="1"/>
</dbReference>
<dbReference type="CDD" id="cd07941">
    <property type="entry name" value="DRE_TIM_LeuA3"/>
    <property type="match status" value="1"/>
</dbReference>
<dbReference type="InterPro" id="IPR005675">
    <property type="entry name" value="Citramal_synthase"/>
</dbReference>
<evidence type="ECO:0000256" key="9">
    <source>
        <dbReference type="RuleBase" id="RU003523"/>
    </source>
</evidence>
<evidence type="ECO:0000256" key="2">
    <source>
        <dbReference type="ARBA" id="ARBA00006154"/>
    </source>
</evidence>
<gene>
    <name evidence="11" type="ORF">COS99_00680</name>
</gene>
<accession>A0A2J0L0Z8</accession>
<dbReference type="PROSITE" id="PS00815">
    <property type="entry name" value="AIPM_HOMOCIT_SYNTH_1"/>
    <property type="match status" value="1"/>
</dbReference>
<dbReference type="AlphaFoldDB" id="A0A2J0L0Z8"/>
<dbReference type="InterPro" id="IPR013785">
    <property type="entry name" value="Aldolase_TIM"/>
</dbReference>
<evidence type="ECO:0000256" key="7">
    <source>
        <dbReference type="ARBA" id="ARBA00048263"/>
    </source>
</evidence>
<evidence type="ECO:0000256" key="3">
    <source>
        <dbReference type="ARBA" id="ARBA00022605"/>
    </source>
</evidence>
<evidence type="ECO:0000256" key="5">
    <source>
        <dbReference type="ARBA" id="ARBA00022679"/>
    </source>
</evidence>